<protein>
    <submittedName>
        <fullName evidence="2">Uncharacterized protein</fullName>
    </submittedName>
</protein>
<organism evidence="2 3">
    <name type="scientific">Mycena maculata</name>
    <dbReference type="NCBI Taxonomy" id="230809"/>
    <lineage>
        <taxon>Eukaryota</taxon>
        <taxon>Fungi</taxon>
        <taxon>Dikarya</taxon>
        <taxon>Basidiomycota</taxon>
        <taxon>Agaricomycotina</taxon>
        <taxon>Agaricomycetes</taxon>
        <taxon>Agaricomycetidae</taxon>
        <taxon>Agaricales</taxon>
        <taxon>Marasmiineae</taxon>
        <taxon>Mycenaceae</taxon>
        <taxon>Mycena</taxon>
    </lineage>
</organism>
<gene>
    <name evidence="2" type="ORF">DFH07DRAFT_55854</name>
</gene>
<dbReference type="Proteomes" id="UP001215280">
    <property type="component" value="Unassembled WGS sequence"/>
</dbReference>
<dbReference type="AlphaFoldDB" id="A0AAD7IH37"/>
<name>A0AAD7IH37_9AGAR</name>
<keyword evidence="3" id="KW-1185">Reference proteome</keyword>
<reference evidence="2" key="1">
    <citation type="submission" date="2023-03" db="EMBL/GenBank/DDBJ databases">
        <title>Massive genome expansion in bonnet fungi (Mycena s.s.) driven by repeated elements and novel gene families across ecological guilds.</title>
        <authorList>
            <consortium name="Lawrence Berkeley National Laboratory"/>
            <person name="Harder C.B."/>
            <person name="Miyauchi S."/>
            <person name="Viragh M."/>
            <person name="Kuo A."/>
            <person name="Thoen E."/>
            <person name="Andreopoulos B."/>
            <person name="Lu D."/>
            <person name="Skrede I."/>
            <person name="Drula E."/>
            <person name="Henrissat B."/>
            <person name="Morin E."/>
            <person name="Kohler A."/>
            <person name="Barry K."/>
            <person name="LaButti K."/>
            <person name="Morin E."/>
            <person name="Salamov A."/>
            <person name="Lipzen A."/>
            <person name="Mereny Z."/>
            <person name="Hegedus B."/>
            <person name="Baldrian P."/>
            <person name="Stursova M."/>
            <person name="Weitz H."/>
            <person name="Taylor A."/>
            <person name="Grigoriev I.V."/>
            <person name="Nagy L.G."/>
            <person name="Martin F."/>
            <person name="Kauserud H."/>
        </authorList>
    </citation>
    <scope>NUCLEOTIDE SEQUENCE</scope>
    <source>
        <strain evidence="2">CBHHK188m</strain>
    </source>
</reference>
<evidence type="ECO:0000313" key="3">
    <source>
        <dbReference type="Proteomes" id="UP001215280"/>
    </source>
</evidence>
<accession>A0AAD7IH37</accession>
<keyword evidence="1" id="KW-0732">Signal</keyword>
<evidence type="ECO:0000256" key="1">
    <source>
        <dbReference type="SAM" id="SignalP"/>
    </source>
</evidence>
<sequence>MRSLIVLVPLCAALLSTASPLGDRALFRKHAGAPLSRRFILSSRWDVPAACSAPPSDVTDNSTIPIPDSMNVTGSTDCDNSTFTAPIATDNFSTVTYNSTLTYPPVDSNATVSADNSTLTANSTVADNSTSADNSTATASKRYDSYEFEDYDFEGYGFEDAWFHLCMNSGGDVMDDSDPCLTYGINGYSALLAEADVCAQQENADAMITFAKSHGVQNSAQLIQVAVAYRKLPRESVQIMGVYPSTPYCGTAPVNEELMGVCNEQPEGVTYGLYGGPSYPIVPFGNDGSCPYGQTPDVETCCCVSSFYPGSSSDSDTMIVDATPYATGYTPYATGYTPYATDYTPYATGYTPYATGYNATAVEPSPTAVAPVSVVPPVETASVSASSIASAVSAAASGNITDPNGR</sequence>
<feature type="chain" id="PRO_5042074740" evidence="1">
    <location>
        <begin position="19"/>
        <end position="406"/>
    </location>
</feature>
<evidence type="ECO:0000313" key="2">
    <source>
        <dbReference type="EMBL" id="KAJ7741594.1"/>
    </source>
</evidence>
<feature type="signal peptide" evidence="1">
    <location>
        <begin position="1"/>
        <end position="18"/>
    </location>
</feature>
<dbReference type="EMBL" id="JARJLG010000122">
    <property type="protein sequence ID" value="KAJ7741594.1"/>
    <property type="molecule type" value="Genomic_DNA"/>
</dbReference>
<proteinExistence type="predicted"/>
<comment type="caution">
    <text evidence="2">The sequence shown here is derived from an EMBL/GenBank/DDBJ whole genome shotgun (WGS) entry which is preliminary data.</text>
</comment>